<name>A0AC35U852_9BILA</name>
<sequence length="135" mass="15370">MEAFEGSWVNPEIVNFGEYMKACGVNYVIRKLAGNMKDKAIFILHDAKRGKFLSESTFKNQSNDFILDQECIIETGDGKKFYSMFTIEEGVLVERQRAVKDGVPSTVWREVKGNKLIITFEAAGVRATRTYTKQE</sequence>
<organism evidence="1 2">
    <name type="scientific">Rhabditophanes sp. KR3021</name>
    <dbReference type="NCBI Taxonomy" id="114890"/>
    <lineage>
        <taxon>Eukaryota</taxon>
        <taxon>Metazoa</taxon>
        <taxon>Ecdysozoa</taxon>
        <taxon>Nematoda</taxon>
        <taxon>Chromadorea</taxon>
        <taxon>Rhabditida</taxon>
        <taxon>Tylenchina</taxon>
        <taxon>Panagrolaimomorpha</taxon>
        <taxon>Strongyloidoidea</taxon>
        <taxon>Alloionematidae</taxon>
        <taxon>Rhabditophanes</taxon>
    </lineage>
</organism>
<dbReference type="WBParaSite" id="RSKR_0000827600.1">
    <property type="protein sequence ID" value="RSKR_0000827600.1"/>
    <property type="gene ID" value="RSKR_0000827600"/>
</dbReference>
<proteinExistence type="predicted"/>
<accession>A0AC35U852</accession>
<protein>
    <submittedName>
        <fullName evidence="2">Lipocln_cytosolic_FA-bd_dom domain-containing protein</fullName>
    </submittedName>
</protein>
<dbReference type="Proteomes" id="UP000095286">
    <property type="component" value="Unplaced"/>
</dbReference>
<reference evidence="2" key="1">
    <citation type="submission" date="2016-11" db="UniProtKB">
        <authorList>
            <consortium name="WormBaseParasite"/>
        </authorList>
    </citation>
    <scope>IDENTIFICATION</scope>
    <source>
        <strain evidence="2">KR3021</strain>
    </source>
</reference>
<evidence type="ECO:0000313" key="1">
    <source>
        <dbReference type="Proteomes" id="UP000095286"/>
    </source>
</evidence>
<evidence type="ECO:0000313" key="2">
    <source>
        <dbReference type="WBParaSite" id="RSKR_0000827600.1"/>
    </source>
</evidence>